<protein>
    <submittedName>
        <fullName evidence="2">Cobalamin-binding protein</fullName>
    </submittedName>
</protein>
<proteinExistence type="predicted"/>
<evidence type="ECO:0000313" key="3">
    <source>
        <dbReference type="Proteomes" id="UP000036873"/>
    </source>
</evidence>
<dbReference type="InterPro" id="IPR003759">
    <property type="entry name" value="Cbl-bd_cap"/>
</dbReference>
<dbReference type="SUPFAM" id="SSF52242">
    <property type="entry name" value="Cobalamin (vitamin B12)-binding domain"/>
    <property type="match status" value="1"/>
</dbReference>
<dbReference type="PROSITE" id="PS51332">
    <property type="entry name" value="B12_BINDING"/>
    <property type="match status" value="1"/>
</dbReference>
<gene>
    <name evidence="2" type="ORF">AKG39_16525</name>
</gene>
<name>A0A0L6TYI0_9FIRM</name>
<dbReference type="GO" id="GO:0005829">
    <property type="term" value="C:cytosol"/>
    <property type="evidence" value="ECO:0007669"/>
    <property type="project" value="TreeGrafter"/>
</dbReference>
<organism evidence="2 3">
    <name type="scientific">Acetobacterium bakii</name>
    <dbReference type="NCBI Taxonomy" id="52689"/>
    <lineage>
        <taxon>Bacteria</taxon>
        <taxon>Bacillati</taxon>
        <taxon>Bacillota</taxon>
        <taxon>Clostridia</taxon>
        <taxon>Eubacteriales</taxon>
        <taxon>Eubacteriaceae</taxon>
        <taxon>Acetobacterium</taxon>
    </lineage>
</organism>
<dbReference type="InterPro" id="IPR050554">
    <property type="entry name" value="Met_Synthase/Corrinoid"/>
</dbReference>
<dbReference type="EMBL" id="LGYO01000049">
    <property type="protein sequence ID" value="KNZ40625.1"/>
    <property type="molecule type" value="Genomic_DNA"/>
</dbReference>
<dbReference type="STRING" id="52689.AKG39_16525"/>
<feature type="domain" description="B12-binding" evidence="1">
    <location>
        <begin position="87"/>
        <end position="218"/>
    </location>
</feature>
<dbReference type="GO" id="GO:0031419">
    <property type="term" value="F:cobalamin binding"/>
    <property type="evidence" value="ECO:0007669"/>
    <property type="project" value="InterPro"/>
</dbReference>
<dbReference type="Pfam" id="PF02310">
    <property type="entry name" value="B12-binding"/>
    <property type="match status" value="1"/>
</dbReference>
<evidence type="ECO:0000313" key="2">
    <source>
        <dbReference type="EMBL" id="KNZ40625.1"/>
    </source>
</evidence>
<evidence type="ECO:0000259" key="1">
    <source>
        <dbReference type="PROSITE" id="PS51332"/>
    </source>
</evidence>
<dbReference type="InterPro" id="IPR036724">
    <property type="entry name" value="Cobalamin-bd_sf"/>
</dbReference>
<dbReference type="PANTHER" id="PTHR45833">
    <property type="entry name" value="METHIONINE SYNTHASE"/>
    <property type="match status" value="1"/>
</dbReference>
<dbReference type="Gene3D" id="3.40.50.280">
    <property type="entry name" value="Cobalamin-binding domain"/>
    <property type="match status" value="1"/>
</dbReference>
<dbReference type="RefSeq" id="WP_050741506.1">
    <property type="nucleotide sequence ID" value="NZ_LGYO01000049.1"/>
</dbReference>
<accession>A0A0L6TYI0</accession>
<reference evidence="3" key="1">
    <citation type="submission" date="2015-07" db="EMBL/GenBank/DDBJ databases">
        <title>Draft genome sequence of Acetobacterium bakii DSM 8293, a potential psychrophilic chemical producer through syngas fermentation.</title>
        <authorList>
            <person name="Song Y."/>
            <person name="Hwang S."/>
            <person name="Cho B.-K."/>
        </authorList>
    </citation>
    <scope>NUCLEOTIDE SEQUENCE [LARGE SCALE GENOMIC DNA]</scope>
    <source>
        <strain evidence="3">DSM 8239</strain>
    </source>
</reference>
<comment type="caution">
    <text evidence="2">The sequence shown here is derived from an EMBL/GenBank/DDBJ whole genome shotgun (WGS) entry which is preliminary data.</text>
</comment>
<dbReference type="Pfam" id="PF02607">
    <property type="entry name" value="B12-binding_2"/>
    <property type="match status" value="1"/>
</dbReference>
<dbReference type="PANTHER" id="PTHR45833:SF2">
    <property type="entry name" value="BIFUNCTIONAL HOMOCYSTEINE S-METHYLTRANSFERASE_5,10-METHYLENETETRAHYDROFOLATE REDUCTASE"/>
    <property type="match status" value="1"/>
</dbReference>
<dbReference type="SMART" id="SM01018">
    <property type="entry name" value="B12-binding_2"/>
    <property type="match status" value="1"/>
</dbReference>
<keyword evidence="3" id="KW-1185">Reference proteome</keyword>
<dbReference type="GO" id="GO:0046872">
    <property type="term" value="F:metal ion binding"/>
    <property type="evidence" value="ECO:0007669"/>
    <property type="project" value="InterPro"/>
</dbReference>
<dbReference type="AlphaFoldDB" id="A0A0L6TYI0"/>
<dbReference type="Proteomes" id="UP000036873">
    <property type="component" value="Unassembled WGS sequence"/>
</dbReference>
<dbReference type="InterPro" id="IPR036594">
    <property type="entry name" value="Meth_synthase_dom"/>
</dbReference>
<dbReference type="OrthoDB" id="1805264at2"/>
<dbReference type="Gene3D" id="1.10.1240.10">
    <property type="entry name" value="Methionine synthase domain"/>
    <property type="match status" value="1"/>
</dbReference>
<dbReference type="SUPFAM" id="SSF47644">
    <property type="entry name" value="Methionine synthase domain"/>
    <property type="match status" value="1"/>
</dbReference>
<sequence>MKQSIVRSIEGLYEDRTLELVRIAIRKGFKPIEIFKWLQIGMERVGKLYETSDYFIADLIFAGIIFQEVMELDELEAITKVTPKNKIGKLLLFSVFGDCHDIGKNIFGSFARTAGFEIIDLGTNVSLNEVMNALERIKPDIIGLSGMQQETVYEMRAIVCEMISRGIRDDYRIIIGGAVINDKTEQIVGADYATKDVTKGVEKCKTWMQEKTSQKNNSK</sequence>
<dbReference type="InterPro" id="IPR006158">
    <property type="entry name" value="Cobalamin-bd"/>
</dbReference>
<dbReference type="GO" id="GO:0008705">
    <property type="term" value="F:methionine synthase activity"/>
    <property type="evidence" value="ECO:0007669"/>
    <property type="project" value="TreeGrafter"/>
</dbReference>